<dbReference type="SMART" id="SM00849">
    <property type="entry name" value="Lactamase_B"/>
    <property type="match status" value="1"/>
</dbReference>
<dbReference type="Gene3D" id="3.60.15.10">
    <property type="entry name" value="Ribonuclease Z/Hydroxyacylglutathione hydrolase-like"/>
    <property type="match status" value="1"/>
</dbReference>
<dbReference type="SUPFAM" id="SSF56281">
    <property type="entry name" value="Metallo-hydrolase/oxidoreductase"/>
    <property type="match status" value="1"/>
</dbReference>
<evidence type="ECO:0000256" key="3">
    <source>
        <dbReference type="ARBA" id="ARBA00022801"/>
    </source>
</evidence>
<evidence type="ECO:0000313" key="7">
    <source>
        <dbReference type="Proteomes" id="UP000220102"/>
    </source>
</evidence>
<evidence type="ECO:0000259" key="5">
    <source>
        <dbReference type="SMART" id="SM00849"/>
    </source>
</evidence>
<keyword evidence="4" id="KW-0862">Zinc</keyword>
<evidence type="ECO:0000313" key="6">
    <source>
        <dbReference type="EMBL" id="PEN14379.1"/>
    </source>
</evidence>
<dbReference type="PANTHER" id="PTHR46233:SF3">
    <property type="entry name" value="HYDROXYACYLGLUTATHIONE HYDROLASE GLOC"/>
    <property type="match status" value="1"/>
</dbReference>
<dbReference type="InterPro" id="IPR001279">
    <property type="entry name" value="Metallo-B-lactamas"/>
</dbReference>
<dbReference type="OrthoDB" id="9802248at2"/>
<dbReference type="Pfam" id="PF00753">
    <property type="entry name" value="Lactamase_B"/>
    <property type="match status" value="1"/>
</dbReference>
<comment type="caution">
    <text evidence="6">The sequence shown here is derived from an EMBL/GenBank/DDBJ whole genome shotgun (WGS) entry which is preliminary data.</text>
</comment>
<dbReference type="RefSeq" id="WP_098074560.1">
    <property type="nucleotide sequence ID" value="NZ_PDEQ01000002.1"/>
</dbReference>
<dbReference type="InterPro" id="IPR036866">
    <property type="entry name" value="RibonucZ/Hydroxyglut_hydro"/>
</dbReference>
<gene>
    <name evidence="6" type="ORF">CRI94_04920</name>
</gene>
<keyword evidence="3 6" id="KW-0378">Hydrolase</keyword>
<dbReference type="InterPro" id="IPR051453">
    <property type="entry name" value="MBL_Glyoxalase_II"/>
</dbReference>
<reference evidence="6 7" key="1">
    <citation type="submission" date="2017-10" db="EMBL/GenBank/DDBJ databases">
        <title>Draft genome of Longibacter Salinarum.</title>
        <authorList>
            <person name="Goh K.M."/>
            <person name="Shamsir M.S."/>
            <person name="Lim S.W."/>
        </authorList>
    </citation>
    <scope>NUCLEOTIDE SEQUENCE [LARGE SCALE GENOMIC DNA]</scope>
    <source>
        <strain evidence="6 7">KCTC 52045</strain>
    </source>
</reference>
<organism evidence="6 7">
    <name type="scientific">Longibacter salinarum</name>
    <dbReference type="NCBI Taxonomy" id="1850348"/>
    <lineage>
        <taxon>Bacteria</taxon>
        <taxon>Pseudomonadati</taxon>
        <taxon>Rhodothermota</taxon>
        <taxon>Rhodothermia</taxon>
        <taxon>Rhodothermales</taxon>
        <taxon>Salisaetaceae</taxon>
        <taxon>Longibacter</taxon>
    </lineage>
</organism>
<dbReference type="EMBL" id="PDEQ01000002">
    <property type="protein sequence ID" value="PEN14379.1"/>
    <property type="molecule type" value="Genomic_DNA"/>
</dbReference>
<dbReference type="PANTHER" id="PTHR46233">
    <property type="entry name" value="HYDROXYACYLGLUTATHIONE HYDROLASE GLOC"/>
    <property type="match status" value="1"/>
</dbReference>
<dbReference type="AlphaFoldDB" id="A0A2A8D070"/>
<accession>A0A2A8D070</accession>
<keyword evidence="7" id="KW-1185">Reference proteome</keyword>
<comment type="cofactor">
    <cofactor evidence="1">
        <name>Zn(2+)</name>
        <dbReference type="ChEBI" id="CHEBI:29105"/>
    </cofactor>
</comment>
<evidence type="ECO:0000256" key="4">
    <source>
        <dbReference type="ARBA" id="ARBA00022833"/>
    </source>
</evidence>
<protein>
    <submittedName>
        <fullName evidence="6">MBL fold metallo-hydrolase</fullName>
    </submittedName>
</protein>
<dbReference type="GO" id="GO:0046872">
    <property type="term" value="F:metal ion binding"/>
    <property type="evidence" value="ECO:0007669"/>
    <property type="project" value="UniProtKB-KW"/>
</dbReference>
<name>A0A2A8D070_9BACT</name>
<dbReference type="Proteomes" id="UP000220102">
    <property type="component" value="Unassembled WGS sequence"/>
</dbReference>
<dbReference type="GO" id="GO:0016787">
    <property type="term" value="F:hydrolase activity"/>
    <property type="evidence" value="ECO:0007669"/>
    <property type="project" value="UniProtKB-KW"/>
</dbReference>
<sequence length="213" mass="23681">MKVQSFTYNPFMTNCYVCYDAGEAVVIDPSCASAEEKDEVTQFLESNDLTVKHLLLTHAHIDHIFGCAFFEARYDDEFKMHEASIPFIERSVDQAKAFGVEVDPPSVPDTFLEEGDTISFGTVTLDVLHTPGHSPDSICFVDRDSDQAVTGDVLFQDSIGRTEGLPQTSMPQLMASIRDKILPLGDAFTIYPGHGPKTTVARERRQNPFLNDI</sequence>
<proteinExistence type="predicted"/>
<keyword evidence="2" id="KW-0479">Metal-binding</keyword>
<evidence type="ECO:0000256" key="2">
    <source>
        <dbReference type="ARBA" id="ARBA00022723"/>
    </source>
</evidence>
<feature type="domain" description="Metallo-beta-lactamase" evidence="5">
    <location>
        <begin position="12"/>
        <end position="194"/>
    </location>
</feature>
<evidence type="ECO:0000256" key="1">
    <source>
        <dbReference type="ARBA" id="ARBA00001947"/>
    </source>
</evidence>